<sequence>MCREDSSVSAVLETGTFCGETLVFRGQKSSTDLLKTTVRKILTSLDSNVPQTELISATLVSSFKNWPHLNDDQLPC</sequence>
<proteinExistence type="predicted"/>
<evidence type="ECO:0000313" key="2">
    <source>
        <dbReference type="Proteomes" id="UP000828390"/>
    </source>
</evidence>
<evidence type="ECO:0000313" key="1">
    <source>
        <dbReference type="EMBL" id="KAH3841141.1"/>
    </source>
</evidence>
<organism evidence="1 2">
    <name type="scientific">Dreissena polymorpha</name>
    <name type="common">Zebra mussel</name>
    <name type="synonym">Mytilus polymorpha</name>
    <dbReference type="NCBI Taxonomy" id="45954"/>
    <lineage>
        <taxon>Eukaryota</taxon>
        <taxon>Metazoa</taxon>
        <taxon>Spiralia</taxon>
        <taxon>Lophotrochozoa</taxon>
        <taxon>Mollusca</taxon>
        <taxon>Bivalvia</taxon>
        <taxon>Autobranchia</taxon>
        <taxon>Heteroconchia</taxon>
        <taxon>Euheterodonta</taxon>
        <taxon>Imparidentia</taxon>
        <taxon>Neoheterodontei</taxon>
        <taxon>Myida</taxon>
        <taxon>Dreissenoidea</taxon>
        <taxon>Dreissenidae</taxon>
        <taxon>Dreissena</taxon>
    </lineage>
</organism>
<dbReference type="EMBL" id="JAIWYP010000004">
    <property type="protein sequence ID" value="KAH3841141.1"/>
    <property type="molecule type" value="Genomic_DNA"/>
</dbReference>
<keyword evidence="2" id="KW-1185">Reference proteome</keyword>
<comment type="caution">
    <text evidence="1">The sequence shown here is derived from an EMBL/GenBank/DDBJ whole genome shotgun (WGS) entry which is preliminary data.</text>
</comment>
<accession>A0A9D4QRQ2</accession>
<protein>
    <submittedName>
        <fullName evidence="1">Uncharacterized protein</fullName>
    </submittedName>
</protein>
<dbReference type="Proteomes" id="UP000828390">
    <property type="component" value="Unassembled WGS sequence"/>
</dbReference>
<gene>
    <name evidence="1" type="ORF">DPMN_114599</name>
</gene>
<reference evidence="1" key="1">
    <citation type="journal article" date="2019" name="bioRxiv">
        <title>The Genome of the Zebra Mussel, Dreissena polymorpha: A Resource for Invasive Species Research.</title>
        <authorList>
            <person name="McCartney M.A."/>
            <person name="Auch B."/>
            <person name="Kono T."/>
            <person name="Mallez S."/>
            <person name="Zhang Y."/>
            <person name="Obille A."/>
            <person name="Becker A."/>
            <person name="Abrahante J.E."/>
            <person name="Garbe J."/>
            <person name="Badalamenti J.P."/>
            <person name="Herman A."/>
            <person name="Mangelson H."/>
            <person name="Liachko I."/>
            <person name="Sullivan S."/>
            <person name="Sone E.D."/>
            <person name="Koren S."/>
            <person name="Silverstein K.A.T."/>
            <person name="Beckman K.B."/>
            <person name="Gohl D.M."/>
        </authorList>
    </citation>
    <scope>NUCLEOTIDE SEQUENCE</scope>
    <source>
        <strain evidence="1">Duluth1</strain>
        <tissue evidence="1">Whole animal</tissue>
    </source>
</reference>
<dbReference type="AlphaFoldDB" id="A0A9D4QRQ2"/>
<reference evidence="1" key="2">
    <citation type="submission" date="2020-11" db="EMBL/GenBank/DDBJ databases">
        <authorList>
            <person name="McCartney M.A."/>
            <person name="Auch B."/>
            <person name="Kono T."/>
            <person name="Mallez S."/>
            <person name="Becker A."/>
            <person name="Gohl D.M."/>
            <person name="Silverstein K.A.T."/>
            <person name="Koren S."/>
            <person name="Bechman K.B."/>
            <person name="Herman A."/>
            <person name="Abrahante J.E."/>
            <person name="Garbe J."/>
        </authorList>
    </citation>
    <scope>NUCLEOTIDE SEQUENCE</scope>
    <source>
        <strain evidence="1">Duluth1</strain>
        <tissue evidence="1">Whole animal</tissue>
    </source>
</reference>
<name>A0A9D4QRQ2_DREPO</name>